<dbReference type="AlphaFoldDB" id="A0A0F9HYS1"/>
<reference evidence="1" key="1">
    <citation type="journal article" date="2015" name="Nature">
        <title>Complex archaea that bridge the gap between prokaryotes and eukaryotes.</title>
        <authorList>
            <person name="Spang A."/>
            <person name="Saw J.H."/>
            <person name="Jorgensen S.L."/>
            <person name="Zaremba-Niedzwiedzka K."/>
            <person name="Martijn J."/>
            <person name="Lind A.E."/>
            <person name="van Eijk R."/>
            <person name="Schleper C."/>
            <person name="Guy L."/>
            <person name="Ettema T.J."/>
        </authorList>
    </citation>
    <scope>NUCLEOTIDE SEQUENCE</scope>
</reference>
<protein>
    <submittedName>
        <fullName evidence="1">Uncharacterized protein</fullName>
    </submittedName>
</protein>
<accession>A0A0F9HYS1</accession>
<organism evidence="1">
    <name type="scientific">marine sediment metagenome</name>
    <dbReference type="NCBI Taxonomy" id="412755"/>
    <lineage>
        <taxon>unclassified sequences</taxon>
        <taxon>metagenomes</taxon>
        <taxon>ecological metagenomes</taxon>
    </lineage>
</organism>
<name>A0A0F9HYS1_9ZZZZ</name>
<sequence length="68" mass="7678">MTDTTEWTNPETGEKARVKMVQICTKHKALMVEDKNWCHAAGALLTFHVCDPIEIGLLTKREVFVPHG</sequence>
<evidence type="ECO:0000313" key="1">
    <source>
        <dbReference type="EMBL" id="KKL80282.1"/>
    </source>
</evidence>
<proteinExistence type="predicted"/>
<gene>
    <name evidence="1" type="ORF">LCGC14_2006280</name>
</gene>
<dbReference type="EMBL" id="LAZR01022900">
    <property type="protein sequence ID" value="KKL80282.1"/>
    <property type="molecule type" value="Genomic_DNA"/>
</dbReference>
<comment type="caution">
    <text evidence="1">The sequence shown here is derived from an EMBL/GenBank/DDBJ whole genome shotgun (WGS) entry which is preliminary data.</text>
</comment>